<feature type="compositionally biased region" description="Basic and acidic residues" evidence="1">
    <location>
        <begin position="239"/>
        <end position="250"/>
    </location>
</feature>
<proteinExistence type="predicted"/>
<reference evidence="4 5" key="1">
    <citation type="submission" date="2020-08" db="EMBL/GenBank/DDBJ databases">
        <title>Genomic Encyclopedia of Type Strains, Phase IV (KMG-IV): sequencing the most valuable type-strain genomes for metagenomic binning, comparative biology and taxonomic classification.</title>
        <authorList>
            <person name="Goeker M."/>
        </authorList>
    </citation>
    <scope>NUCLEOTIDE SEQUENCE [LARGE SCALE GENOMIC DNA]</scope>
    <source>
        <strain evidence="4 5">DSM 44197</strain>
    </source>
</reference>
<feature type="compositionally biased region" description="Low complexity" evidence="1">
    <location>
        <begin position="216"/>
        <end position="237"/>
    </location>
</feature>
<evidence type="ECO:0000259" key="3">
    <source>
        <dbReference type="Pfam" id="PF13559"/>
    </source>
</evidence>
<dbReference type="RefSeq" id="WP_182846754.1">
    <property type="nucleotide sequence ID" value="NZ_BAAALP010000099.1"/>
</dbReference>
<keyword evidence="5" id="KW-1185">Reference proteome</keyword>
<name>A0A7W3LUX4_ACTNM</name>
<organism evidence="4 5">
    <name type="scientific">Actinomadura namibiensis</name>
    <dbReference type="NCBI Taxonomy" id="182080"/>
    <lineage>
        <taxon>Bacteria</taxon>
        <taxon>Bacillati</taxon>
        <taxon>Actinomycetota</taxon>
        <taxon>Actinomycetes</taxon>
        <taxon>Streptosporangiales</taxon>
        <taxon>Thermomonosporaceae</taxon>
        <taxon>Actinomadura</taxon>
    </lineage>
</organism>
<gene>
    <name evidence="4" type="ORF">HNR61_006383</name>
</gene>
<comment type="caution">
    <text evidence="4">The sequence shown here is derived from an EMBL/GenBank/DDBJ whole genome shotgun (WGS) entry which is preliminary data.</text>
</comment>
<feature type="transmembrane region" description="Helical" evidence="2">
    <location>
        <begin position="62"/>
        <end position="83"/>
    </location>
</feature>
<dbReference type="Proteomes" id="UP000572680">
    <property type="component" value="Unassembled WGS sequence"/>
</dbReference>
<protein>
    <recommendedName>
        <fullName evidence="3">Protein-glutamine gamma-glutamyltransferase-like C-terminal domain-containing protein</fullName>
    </recommendedName>
</protein>
<evidence type="ECO:0000256" key="2">
    <source>
        <dbReference type="SAM" id="Phobius"/>
    </source>
</evidence>
<evidence type="ECO:0000313" key="4">
    <source>
        <dbReference type="EMBL" id="MBA8954726.1"/>
    </source>
</evidence>
<dbReference type="EMBL" id="JACJIA010000009">
    <property type="protein sequence ID" value="MBA8954726.1"/>
    <property type="molecule type" value="Genomic_DNA"/>
</dbReference>
<dbReference type="InterPro" id="IPR025403">
    <property type="entry name" value="TgpA-like_C"/>
</dbReference>
<dbReference type="Pfam" id="PF13559">
    <property type="entry name" value="DUF4129"/>
    <property type="match status" value="1"/>
</dbReference>
<evidence type="ECO:0000256" key="1">
    <source>
        <dbReference type="SAM" id="MobiDB-lite"/>
    </source>
</evidence>
<keyword evidence="2" id="KW-0812">Transmembrane</keyword>
<feature type="domain" description="Protein-glutamine gamma-glutamyltransferase-like C-terminal" evidence="3">
    <location>
        <begin position="128"/>
        <end position="196"/>
    </location>
</feature>
<feature type="region of interest" description="Disordered" evidence="1">
    <location>
        <begin position="203"/>
        <end position="250"/>
    </location>
</feature>
<dbReference type="AlphaFoldDB" id="A0A7W3LUX4"/>
<accession>A0A7W3LUX4</accession>
<keyword evidence="2" id="KW-1133">Transmembrane helix</keyword>
<keyword evidence="2" id="KW-0472">Membrane</keyword>
<sequence length="250" mass="27708">MILEPIGRDEARELARRELEKPIYHRDRPSWLERAWDRFADWLRELFQRTADPNAHGNGAGWISWVVIILVLVAAVALVAWVMRDRRNVRSDRDPLLEDTPSTARDHRAEADRLAAAGSWPEAIRERLRALARDLEERAVLAPRPGRTADELAAEAGAALPELAEELRAGVRIFDDVWYGDRPGSAEAYAQVKTLDERVTAARPKVTAETGESVESADAADSTNAAAPVPAGAWVVPDRPGDDTDGGLRW</sequence>
<evidence type="ECO:0000313" key="5">
    <source>
        <dbReference type="Proteomes" id="UP000572680"/>
    </source>
</evidence>